<reference evidence="10" key="2">
    <citation type="submission" date="2018-10" db="EMBL/GenBank/DDBJ databases">
        <authorList>
            <person name="Wang Y."/>
            <person name="Wang J."/>
            <person name="Yang X."/>
            <person name="Wang Z."/>
            <person name="Huang Y."/>
        </authorList>
    </citation>
    <scope>NUCLEOTIDE SEQUENCE [LARGE SCALE GENOMIC DNA]</scope>
    <source>
        <strain evidence="10">J015</strain>
    </source>
</reference>
<proteinExistence type="inferred from homology"/>
<feature type="transmembrane region" description="Helical" evidence="8">
    <location>
        <begin position="207"/>
        <end position="229"/>
    </location>
</feature>
<dbReference type="Proteomes" id="UP000273159">
    <property type="component" value="Unassembled WGS sequence"/>
</dbReference>
<accession>A0A3B0FRW7</accession>
<evidence type="ECO:0000313" key="9">
    <source>
        <dbReference type="EMBL" id="RKO22595.1"/>
    </source>
</evidence>
<keyword evidence="4 8" id="KW-0812">Transmembrane</keyword>
<dbReference type="RefSeq" id="WP_120692858.1">
    <property type="nucleotide sequence ID" value="NZ_RBNH01000012.1"/>
</dbReference>
<feature type="transmembrane region" description="Helical" evidence="8">
    <location>
        <begin position="286"/>
        <end position="308"/>
    </location>
</feature>
<dbReference type="PANTHER" id="PTHR30250:SF10">
    <property type="entry name" value="LIPOPOLYSACCHARIDE BIOSYNTHESIS PROTEIN WZXC"/>
    <property type="match status" value="1"/>
</dbReference>
<feature type="transmembrane region" description="Helical" evidence="8">
    <location>
        <begin position="235"/>
        <end position="254"/>
    </location>
</feature>
<reference evidence="9 10" key="1">
    <citation type="submission" date="2018-10" db="EMBL/GenBank/DDBJ databases">
        <title>Genome-guide identification and characterization of bacteria that degrade polycyclic aromatic hydrocarbons and resist hexavalent chromium simultaneously.</title>
        <authorList>
            <person name="Feng H."/>
        </authorList>
    </citation>
    <scope>NUCLEOTIDE SEQUENCE [LARGE SCALE GENOMIC DNA]</scope>
    <source>
        <strain evidence="9 10">J015</strain>
    </source>
</reference>
<keyword evidence="5 8" id="KW-1133">Transmembrane helix</keyword>
<organism evidence="9 10">
    <name type="scientific">Pseudarthrobacter phenanthrenivorans</name>
    <name type="common">Arthrobacter phenanthrenivorans</name>
    <dbReference type="NCBI Taxonomy" id="361575"/>
    <lineage>
        <taxon>Bacteria</taxon>
        <taxon>Bacillati</taxon>
        <taxon>Actinomycetota</taxon>
        <taxon>Actinomycetes</taxon>
        <taxon>Micrococcales</taxon>
        <taxon>Micrococcaceae</taxon>
        <taxon>Pseudarthrobacter</taxon>
    </lineage>
</organism>
<comment type="caution">
    <text evidence="9">The sequence shown here is derived from an EMBL/GenBank/DDBJ whole genome shotgun (WGS) entry which is preliminary data.</text>
</comment>
<dbReference type="EMBL" id="RBNH01000012">
    <property type="protein sequence ID" value="RKO22595.1"/>
    <property type="molecule type" value="Genomic_DNA"/>
</dbReference>
<name>A0A3B0FRW7_PSEPS</name>
<feature type="transmembrane region" description="Helical" evidence="8">
    <location>
        <begin position="352"/>
        <end position="376"/>
    </location>
</feature>
<feature type="transmembrane region" description="Helical" evidence="8">
    <location>
        <begin position="320"/>
        <end position="340"/>
    </location>
</feature>
<evidence type="ECO:0000256" key="1">
    <source>
        <dbReference type="ARBA" id="ARBA00004651"/>
    </source>
</evidence>
<feature type="transmembrane region" description="Helical" evidence="8">
    <location>
        <begin position="174"/>
        <end position="195"/>
    </location>
</feature>
<feature type="transmembrane region" description="Helical" evidence="8">
    <location>
        <begin position="148"/>
        <end position="168"/>
    </location>
</feature>
<dbReference type="GO" id="GO:0005886">
    <property type="term" value="C:plasma membrane"/>
    <property type="evidence" value="ECO:0007669"/>
    <property type="project" value="UniProtKB-SubCell"/>
</dbReference>
<feature type="transmembrane region" description="Helical" evidence="8">
    <location>
        <begin position="382"/>
        <end position="401"/>
    </location>
</feature>
<dbReference type="CDD" id="cd13127">
    <property type="entry name" value="MATE_tuaB_like"/>
    <property type="match status" value="1"/>
</dbReference>
<evidence type="ECO:0000313" key="10">
    <source>
        <dbReference type="Proteomes" id="UP000273159"/>
    </source>
</evidence>
<dbReference type="AlphaFoldDB" id="A0A3B0FRW7"/>
<evidence type="ECO:0000256" key="8">
    <source>
        <dbReference type="SAM" id="Phobius"/>
    </source>
</evidence>
<evidence type="ECO:0000256" key="4">
    <source>
        <dbReference type="ARBA" id="ARBA00022692"/>
    </source>
</evidence>
<evidence type="ECO:0000256" key="7">
    <source>
        <dbReference type="SAM" id="MobiDB-lite"/>
    </source>
</evidence>
<comment type="similarity">
    <text evidence="2">Belongs to the polysaccharide synthase family.</text>
</comment>
<keyword evidence="3" id="KW-1003">Cell membrane</keyword>
<evidence type="ECO:0000256" key="2">
    <source>
        <dbReference type="ARBA" id="ARBA00007430"/>
    </source>
</evidence>
<gene>
    <name evidence="9" type="ORF">D7Z96_13600</name>
</gene>
<feature type="transmembrane region" description="Helical" evidence="8">
    <location>
        <begin position="442"/>
        <end position="464"/>
    </location>
</feature>
<dbReference type="InterPro" id="IPR050833">
    <property type="entry name" value="Poly_Biosynth_Transport"/>
</dbReference>
<evidence type="ECO:0000256" key="5">
    <source>
        <dbReference type="ARBA" id="ARBA00022989"/>
    </source>
</evidence>
<comment type="subcellular location">
    <subcellularLocation>
        <location evidence="1">Cell membrane</location>
        <topology evidence="1">Multi-pass membrane protein</topology>
    </subcellularLocation>
</comment>
<evidence type="ECO:0000256" key="3">
    <source>
        <dbReference type="ARBA" id="ARBA00022475"/>
    </source>
</evidence>
<feature type="transmembrane region" description="Helical" evidence="8">
    <location>
        <begin position="48"/>
        <end position="72"/>
    </location>
</feature>
<feature type="transmembrane region" description="Helical" evidence="8">
    <location>
        <begin position="84"/>
        <end position="103"/>
    </location>
</feature>
<feature type="transmembrane region" description="Helical" evidence="8">
    <location>
        <begin position="21"/>
        <end position="42"/>
    </location>
</feature>
<protein>
    <submittedName>
        <fullName evidence="9">Lipopolysaccharide biosynthesis protein</fullName>
    </submittedName>
</protein>
<feature type="transmembrane region" description="Helical" evidence="8">
    <location>
        <begin position="413"/>
        <end position="436"/>
    </location>
</feature>
<evidence type="ECO:0000256" key="6">
    <source>
        <dbReference type="ARBA" id="ARBA00023136"/>
    </source>
</evidence>
<feature type="transmembrane region" description="Helical" evidence="8">
    <location>
        <begin position="115"/>
        <end position="136"/>
    </location>
</feature>
<sequence length="500" mass="51473">MDAHREDLATQVRHGLAWSSINTLVLKLGTFAMGIVLARLLAPEQFGVFAVALTVQLVLMSLADLGMTADLVRSPDPARLAPTIATLGLATGAMLTTTLALSAQGLADVLGSPGAGPVIAVMAASLLLAGAGVVPYAALQRRFAQKKLFIISIADFVVGSGLTVLLVLSGLGVMALALGRLAAQLVTLVLQFILSGERVRPGFDRKIAPEVLAFGLPVAAANVLSWALLNVDNVVISRVAGPVALGFYFLAFNVSNWPMSALGQVVRSISIPAFSRVADGRSDKSLSAMLGPLWAVSLLAGLMLAVLSSPLIELVYGSRWLPAAAILAWLGIFGALRTLFDLAASYLLARGAAKATLVVQILWITGLLPAAVLGMLFSGTTAVAAAHLAAAILVVCPAYAVALHRAGADVTSLVAKIWPPLAAAVPAAGVSLGVMTLTPTPLTALLAGGASGGCIYILLLFRWFRQHVRIAGAMLPRGETPINPHHAADQSLAAPSGGMS</sequence>
<feature type="region of interest" description="Disordered" evidence="7">
    <location>
        <begin position="481"/>
        <end position="500"/>
    </location>
</feature>
<dbReference type="Pfam" id="PF13440">
    <property type="entry name" value="Polysacc_synt_3"/>
    <property type="match status" value="1"/>
</dbReference>
<dbReference type="PANTHER" id="PTHR30250">
    <property type="entry name" value="PST FAMILY PREDICTED COLANIC ACID TRANSPORTER"/>
    <property type="match status" value="1"/>
</dbReference>
<keyword evidence="6 8" id="KW-0472">Membrane</keyword>